<dbReference type="Gene3D" id="3.50.50.60">
    <property type="entry name" value="FAD/NAD(P)-binding domain"/>
    <property type="match status" value="1"/>
</dbReference>
<dbReference type="EMBL" id="JANARS010000003">
    <property type="protein sequence ID" value="MCP3421877.1"/>
    <property type="molecule type" value="Genomic_DNA"/>
</dbReference>
<feature type="domain" description="Rieske" evidence="7">
    <location>
        <begin position="427"/>
        <end position="469"/>
    </location>
</feature>
<dbReference type="RefSeq" id="WP_254181087.1">
    <property type="nucleotide sequence ID" value="NZ_JANARS010000003.1"/>
</dbReference>
<reference evidence="8 9" key="1">
    <citation type="submission" date="2022-06" db="EMBL/GenBank/DDBJ databases">
        <authorList>
            <person name="So Y."/>
        </authorList>
    </citation>
    <scope>NUCLEOTIDE SEQUENCE [LARGE SCALE GENOMIC DNA]</scope>
    <source>
        <strain evidence="8 9">STR3</strain>
    </source>
</reference>
<dbReference type="PANTHER" id="PTHR13847:SF274">
    <property type="entry name" value="RIESKE 2FE-2S IRON-SULFUR PROTEIN YHFW-RELATED"/>
    <property type="match status" value="1"/>
</dbReference>
<evidence type="ECO:0000313" key="9">
    <source>
        <dbReference type="Proteomes" id="UP001204524"/>
    </source>
</evidence>
<keyword evidence="3" id="KW-0408">Iron</keyword>
<evidence type="ECO:0000259" key="7">
    <source>
        <dbReference type="PROSITE" id="PS51296"/>
    </source>
</evidence>
<evidence type="ECO:0000256" key="3">
    <source>
        <dbReference type="ARBA" id="ARBA00023004"/>
    </source>
</evidence>
<dbReference type="Gene3D" id="2.102.10.10">
    <property type="entry name" value="Rieske [2Fe-2S] iron-sulphur domain"/>
    <property type="match status" value="1"/>
</dbReference>
<keyword evidence="5" id="KW-1015">Disulfide bond</keyword>
<accession>A0ABT1KVR6</accession>
<dbReference type="Gene3D" id="3.30.9.10">
    <property type="entry name" value="D-Amino Acid Oxidase, subunit A, domain 2"/>
    <property type="match status" value="1"/>
</dbReference>
<proteinExistence type="predicted"/>
<evidence type="ECO:0000313" key="8">
    <source>
        <dbReference type="EMBL" id="MCP3421877.1"/>
    </source>
</evidence>
<organism evidence="8 9">
    <name type="scientific">Nocardioides pinisoli</name>
    <dbReference type="NCBI Taxonomy" id="2950279"/>
    <lineage>
        <taxon>Bacteria</taxon>
        <taxon>Bacillati</taxon>
        <taxon>Actinomycetota</taxon>
        <taxon>Actinomycetes</taxon>
        <taxon>Propionibacteriales</taxon>
        <taxon>Nocardioidaceae</taxon>
        <taxon>Nocardioides</taxon>
    </lineage>
</organism>
<dbReference type="Pfam" id="PF01266">
    <property type="entry name" value="DAO"/>
    <property type="match status" value="1"/>
</dbReference>
<feature type="region of interest" description="Disordered" evidence="6">
    <location>
        <begin position="464"/>
        <end position="484"/>
    </location>
</feature>
<dbReference type="PANTHER" id="PTHR13847">
    <property type="entry name" value="SARCOSINE DEHYDROGENASE-RELATED"/>
    <property type="match status" value="1"/>
</dbReference>
<dbReference type="PRINTS" id="PR00162">
    <property type="entry name" value="RIESKE"/>
</dbReference>
<keyword evidence="2" id="KW-0479">Metal-binding</keyword>
<evidence type="ECO:0000256" key="4">
    <source>
        <dbReference type="ARBA" id="ARBA00023014"/>
    </source>
</evidence>
<name>A0ABT1KVR6_9ACTN</name>
<dbReference type="InterPro" id="IPR036922">
    <property type="entry name" value="Rieske_2Fe-2S_sf"/>
</dbReference>
<protein>
    <submittedName>
        <fullName evidence="8">FAD-dependent oxidoreductase</fullName>
    </submittedName>
</protein>
<dbReference type="Proteomes" id="UP001204524">
    <property type="component" value="Unassembled WGS sequence"/>
</dbReference>
<dbReference type="SUPFAM" id="SSF51905">
    <property type="entry name" value="FAD/NAD(P)-binding domain"/>
    <property type="match status" value="1"/>
</dbReference>
<evidence type="ECO:0000256" key="6">
    <source>
        <dbReference type="SAM" id="MobiDB-lite"/>
    </source>
</evidence>
<comment type="caution">
    <text evidence="8">The sequence shown here is derived from an EMBL/GenBank/DDBJ whole genome shotgun (WGS) entry which is preliminary data.</text>
</comment>
<dbReference type="SUPFAM" id="SSF50022">
    <property type="entry name" value="ISP domain"/>
    <property type="match status" value="1"/>
</dbReference>
<dbReference type="InterPro" id="IPR036188">
    <property type="entry name" value="FAD/NAD-bd_sf"/>
</dbReference>
<evidence type="ECO:0000256" key="1">
    <source>
        <dbReference type="ARBA" id="ARBA00022714"/>
    </source>
</evidence>
<keyword evidence="1" id="KW-0001">2Fe-2S</keyword>
<gene>
    <name evidence="8" type="ORF">NCI01_08735</name>
</gene>
<dbReference type="PROSITE" id="PS51296">
    <property type="entry name" value="RIESKE"/>
    <property type="match status" value="1"/>
</dbReference>
<evidence type="ECO:0000256" key="5">
    <source>
        <dbReference type="ARBA" id="ARBA00023157"/>
    </source>
</evidence>
<dbReference type="InterPro" id="IPR017941">
    <property type="entry name" value="Rieske_2Fe-2S"/>
</dbReference>
<evidence type="ECO:0000256" key="2">
    <source>
        <dbReference type="ARBA" id="ARBA00022723"/>
    </source>
</evidence>
<sequence>MTSLWLDRATPVADDPLPGSGEALDALVVGAGLTGLTTSLLLARAGLRVACVEARHVGAVTTGRTTGKVSLLQGTHLSRIRRHQSADVAAAYVDANREGMEWLLRFCDDHGVPFQRRTAVTYAADEQERSSVEQEHEAASSLGLPVAWRDTLDVPFPHVAATTLADQAQLDAMDVLGALAEQLRVHGGTLHQGHRVRSVSKGGRPTVRLEGGETLTAEHLVLATGTPILDRGLHFARLEPQRSYVLALDGAGPMEGMYLSAGSDARSVRDAPGGTLVVGGAGHVVGRTDSHLAHLETLRAWAAKWYPATTETHHWSAQDYSSPDGVPYVGPLRRGGDRIHVATGYEKWGMTNAVVAARAISSDILGDMPPWAQALSGRTPTASNAAEVARINLGVGAAVVTGAVRTARERLPGTTGPAQAAACGVVGVCTHLGGLLKWNDAEETWDCPLHGSRFSPDGAVLEGPATRPLLKRSGTAAKAGDQVE</sequence>
<keyword evidence="4" id="KW-0411">Iron-sulfur</keyword>
<keyword evidence="9" id="KW-1185">Reference proteome</keyword>
<dbReference type="Pfam" id="PF00355">
    <property type="entry name" value="Rieske"/>
    <property type="match status" value="1"/>
</dbReference>
<dbReference type="InterPro" id="IPR006076">
    <property type="entry name" value="FAD-dep_OxRdtase"/>
</dbReference>
<dbReference type="InterPro" id="IPR005805">
    <property type="entry name" value="Rieske_Fe-S_prot_C"/>
</dbReference>